<dbReference type="EMBL" id="SWJQ01000391">
    <property type="protein sequence ID" value="TRZ14998.1"/>
    <property type="molecule type" value="Genomic_DNA"/>
</dbReference>
<dbReference type="Proteomes" id="UP000796761">
    <property type="component" value="Unassembled WGS sequence"/>
</dbReference>
<organism evidence="1 2">
    <name type="scientific">Zosterops borbonicus</name>
    <dbReference type="NCBI Taxonomy" id="364589"/>
    <lineage>
        <taxon>Eukaryota</taxon>
        <taxon>Metazoa</taxon>
        <taxon>Chordata</taxon>
        <taxon>Craniata</taxon>
        <taxon>Vertebrata</taxon>
        <taxon>Euteleostomi</taxon>
        <taxon>Archelosauria</taxon>
        <taxon>Archosauria</taxon>
        <taxon>Dinosauria</taxon>
        <taxon>Saurischia</taxon>
        <taxon>Theropoda</taxon>
        <taxon>Coelurosauria</taxon>
        <taxon>Aves</taxon>
        <taxon>Neognathae</taxon>
        <taxon>Neoaves</taxon>
        <taxon>Telluraves</taxon>
        <taxon>Australaves</taxon>
        <taxon>Passeriformes</taxon>
        <taxon>Sylvioidea</taxon>
        <taxon>Zosteropidae</taxon>
        <taxon>Zosterops</taxon>
    </lineage>
</organism>
<evidence type="ECO:0000313" key="2">
    <source>
        <dbReference type="Proteomes" id="UP000796761"/>
    </source>
</evidence>
<gene>
    <name evidence="1" type="ORF">HGM15179_012096</name>
</gene>
<accession>A0A8K1GB39</accession>
<comment type="caution">
    <text evidence="1">The sequence shown here is derived from an EMBL/GenBank/DDBJ whole genome shotgun (WGS) entry which is preliminary data.</text>
</comment>
<protein>
    <submittedName>
        <fullName evidence="1">Uncharacterized protein</fullName>
    </submittedName>
</protein>
<sequence length="98" mass="10796">MEGREVIQDTQHYFTKGKPHLTNPVALYDGVTTSLDQERATGVVLDFCKELDMNSHNSLLSKLLKTVSSRSVTCCLEKETNPHLATAAFQGVVESDKA</sequence>
<proteinExistence type="predicted"/>
<reference evidence="1" key="1">
    <citation type="submission" date="2019-04" db="EMBL/GenBank/DDBJ databases">
        <title>Genome assembly of Zosterops borbonicus 15179.</title>
        <authorList>
            <person name="Leroy T."/>
            <person name="Anselmetti Y."/>
            <person name="Tilak M.-K."/>
            <person name="Nabholz B."/>
        </authorList>
    </citation>
    <scope>NUCLEOTIDE SEQUENCE</scope>
    <source>
        <strain evidence="1">HGM_15179</strain>
        <tissue evidence="1">Muscle</tissue>
    </source>
</reference>
<keyword evidence="2" id="KW-1185">Reference proteome</keyword>
<dbReference type="AlphaFoldDB" id="A0A8K1GB39"/>
<name>A0A8K1GB39_9PASS</name>
<evidence type="ECO:0000313" key="1">
    <source>
        <dbReference type="EMBL" id="TRZ14998.1"/>
    </source>
</evidence>